<dbReference type="PROSITE" id="PS51494">
    <property type="entry name" value="SPOIVB"/>
    <property type="match status" value="1"/>
</dbReference>
<protein>
    <submittedName>
        <fullName evidence="4">SpoIVB peptidase S55</fullName>
    </submittedName>
</protein>
<gene>
    <name evidence="4" type="ORF">SAMN06265827_10871</name>
</gene>
<feature type="signal peptide" evidence="2">
    <location>
        <begin position="1"/>
        <end position="23"/>
    </location>
</feature>
<accession>A0A285GLQ2</accession>
<reference evidence="5" key="1">
    <citation type="submission" date="2017-09" db="EMBL/GenBank/DDBJ databases">
        <authorList>
            <person name="Varghese N."/>
            <person name="Submissions S."/>
        </authorList>
    </citation>
    <scope>NUCLEOTIDE SEQUENCE [LARGE SCALE GENOMIC DNA]</scope>
    <source>
        <strain evidence="5">MSL47</strain>
    </source>
</reference>
<feature type="compositionally biased region" description="Basic and acidic residues" evidence="1">
    <location>
        <begin position="549"/>
        <end position="566"/>
    </location>
</feature>
<organism evidence="4 5">
    <name type="scientific">Orenia metallireducens</name>
    <dbReference type="NCBI Taxonomy" id="1413210"/>
    <lineage>
        <taxon>Bacteria</taxon>
        <taxon>Bacillati</taxon>
        <taxon>Bacillota</taxon>
        <taxon>Clostridia</taxon>
        <taxon>Halanaerobiales</taxon>
        <taxon>Halobacteroidaceae</taxon>
        <taxon>Orenia</taxon>
    </lineage>
</organism>
<keyword evidence="5" id="KW-1185">Reference proteome</keyword>
<evidence type="ECO:0000256" key="2">
    <source>
        <dbReference type="SAM" id="SignalP"/>
    </source>
</evidence>
<dbReference type="EMBL" id="OBDZ01000008">
    <property type="protein sequence ID" value="SNY24243.1"/>
    <property type="molecule type" value="Genomic_DNA"/>
</dbReference>
<dbReference type="SUPFAM" id="SSF50494">
    <property type="entry name" value="Trypsin-like serine proteases"/>
    <property type="match status" value="1"/>
</dbReference>
<evidence type="ECO:0000313" key="5">
    <source>
        <dbReference type="Proteomes" id="UP000219573"/>
    </source>
</evidence>
<dbReference type="InterPro" id="IPR009003">
    <property type="entry name" value="Peptidase_S1_PA"/>
</dbReference>
<dbReference type="AlphaFoldDB" id="A0A285GLQ2"/>
<keyword evidence="2" id="KW-0732">Signal</keyword>
<name>A0A285GLQ2_9FIRM</name>
<dbReference type="OrthoDB" id="9765242at2"/>
<feature type="region of interest" description="Disordered" evidence="1">
    <location>
        <begin position="537"/>
        <end position="566"/>
    </location>
</feature>
<dbReference type="InterPro" id="IPR008763">
    <property type="entry name" value="Peptidase_S55"/>
</dbReference>
<feature type="chain" id="PRO_5012312320" evidence="2">
    <location>
        <begin position="24"/>
        <end position="601"/>
    </location>
</feature>
<dbReference type="Pfam" id="PF05580">
    <property type="entry name" value="Peptidase_S55"/>
    <property type="match status" value="1"/>
</dbReference>
<dbReference type="RefSeq" id="WP_097017398.1">
    <property type="nucleotide sequence ID" value="NZ_OBDZ01000008.1"/>
</dbReference>
<sequence length="601" mass="66311">MRITLKVIAILLLCIALSNIAIAKTEIMSLSEVRSGMKGTGRTVLKGNKIEEFDVEVVSVLTDQPGQDLILVKTSGDVIDRTGGIASGMSGSPVYIDGKLIGAVGYGWQLADHKIGMVTPIESMLDIFELDKKIESEDVINLKEPIKIGDREYKRIYFSEDSQEVVDKDTMLATAVSTPLMVSGIKGRAKDRLAESLDDYKLVPVNGGGLSPSVEDTDLEPGSAVAVQLVRGDINVSAIGTVTYREGNKILAFGHPFLSKGSVNYLLSSAYIHQMVTSIKMPFKLGSPGELKGIITQDRTAGIAGKVNEFPNVVPLEVNVFDHNLNKKEKYNLQIVQNEDLIEGLASSAVLQAIDSTIDRTGEGTAKVSIEILGNKLPDNIINLENLYYSPNDIAATSLSDFLQSLSLILHNPFTKVNLANIKFNVDIEKRAKVALIEEIKLDKEKVAPGEEVEAEITLRPYRDNLITKKVKLEIPDDIKAGKFEVHVFSGQEANLNRFTPQEEEKSSKSNLVKSLDELIEVYQKHNKNNQFVIELRPSYTPPSNSHLENSEEKAKDEEVQEAEDVKEKSFEFVEKAVETDYVLEGTLMEKIEVITKEETE</sequence>
<proteinExistence type="predicted"/>
<evidence type="ECO:0000313" key="4">
    <source>
        <dbReference type="EMBL" id="SNY24243.1"/>
    </source>
</evidence>
<evidence type="ECO:0000256" key="1">
    <source>
        <dbReference type="SAM" id="MobiDB-lite"/>
    </source>
</evidence>
<dbReference type="STRING" id="1413210.U472_14980"/>
<dbReference type="Proteomes" id="UP000219573">
    <property type="component" value="Unassembled WGS sequence"/>
</dbReference>
<feature type="domain" description="Peptidase S55" evidence="3">
    <location>
        <begin position="1"/>
        <end position="140"/>
    </location>
</feature>
<evidence type="ECO:0000259" key="3">
    <source>
        <dbReference type="PROSITE" id="PS51494"/>
    </source>
</evidence>